<sequence length="46" mass="5483">GTLKSHTKTRWSTMWDCFDSIILSEHENDLSNHIKDILNDLDFYKN</sequence>
<protein>
    <submittedName>
        <fullName evidence="1">3667_t:CDS:1</fullName>
    </submittedName>
</protein>
<feature type="non-terminal residue" evidence="1">
    <location>
        <position position="46"/>
    </location>
</feature>
<reference evidence="1" key="1">
    <citation type="submission" date="2021-06" db="EMBL/GenBank/DDBJ databases">
        <authorList>
            <person name="Kallberg Y."/>
            <person name="Tangrot J."/>
            <person name="Rosling A."/>
        </authorList>
    </citation>
    <scope>NUCLEOTIDE SEQUENCE</scope>
    <source>
        <strain evidence="1">FL966</strain>
    </source>
</reference>
<dbReference type="OrthoDB" id="2413969at2759"/>
<gene>
    <name evidence="1" type="ORF">CPELLU_LOCUS22032</name>
</gene>
<evidence type="ECO:0000313" key="1">
    <source>
        <dbReference type="EMBL" id="CAG8840557.1"/>
    </source>
</evidence>
<evidence type="ECO:0000313" key="2">
    <source>
        <dbReference type="Proteomes" id="UP000789759"/>
    </source>
</evidence>
<dbReference type="EMBL" id="CAJVQA010090478">
    <property type="protein sequence ID" value="CAG8840557.1"/>
    <property type="molecule type" value="Genomic_DNA"/>
</dbReference>
<organism evidence="1 2">
    <name type="scientific">Cetraspora pellucida</name>
    <dbReference type="NCBI Taxonomy" id="1433469"/>
    <lineage>
        <taxon>Eukaryota</taxon>
        <taxon>Fungi</taxon>
        <taxon>Fungi incertae sedis</taxon>
        <taxon>Mucoromycota</taxon>
        <taxon>Glomeromycotina</taxon>
        <taxon>Glomeromycetes</taxon>
        <taxon>Diversisporales</taxon>
        <taxon>Gigasporaceae</taxon>
        <taxon>Cetraspora</taxon>
    </lineage>
</organism>
<name>A0A9N9PE34_9GLOM</name>
<accession>A0A9N9PE34</accession>
<dbReference type="Proteomes" id="UP000789759">
    <property type="component" value="Unassembled WGS sequence"/>
</dbReference>
<dbReference type="AlphaFoldDB" id="A0A9N9PE34"/>
<proteinExistence type="predicted"/>
<keyword evidence="2" id="KW-1185">Reference proteome</keyword>
<feature type="non-terminal residue" evidence="1">
    <location>
        <position position="1"/>
    </location>
</feature>
<comment type="caution">
    <text evidence="1">The sequence shown here is derived from an EMBL/GenBank/DDBJ whole genome shotgun (WGS) entry which is preliminary data.</text>
</comment>